<proteinExistence type="predicted"/>
<reference evidence="1 2" key="1">
    <citation type="journal article" date="2015" name="Genome Announc.">
        <title>Draft Genome Sequences of Marine Isolates of Thalassomonas viridans and Thalassomonas actiniarum.</title>
        <authorList>
            <person name="Olonade I."/>
            <person name="van Zyl L.J."/>
            <person name="Trindade M."/>
        </authorList>
    </citation>
    <scope>NUCLEOTIDE SEQUENCE [LARGE SCALE GENOMIC DNA]</scope>
    <source>
        <strain evidence="1 2">XOM25</strain>
    </source>
</reference>
<name>A0AAF0C8H6_9GAMM</name>
<dbReference type="Proteomes" id="UP000032352">
    <property type="component" value="Chromosome"/>
</dbReference>
<gene>
    <name evidence="1" type="ORF">SG34_023090</name>
</gene>
<dbReference type="RefSeq" id="WP_152647066.1">
    <property type="nucleotide sequence ID" value="NZ_CP059733.1"/>
</dbReference>
<dbReference type="KEGG" id="tvd:SG34_023090"/>
<dbReference type="EMBL" id="CP059733">
    <property type="protein sequence ID" value="WDE04200.1"/>
    <property type="molecule type" value="Genomic_DNA"/>
</dbReference>
<sequence>MIYITVLDAIGLAKRYKVSLRSDYNKYIVKTLSQENAKRLLPCLSKEQLKKNQDIVAKIKT</sequence>
<dbReference type="AlphaFoldDB" id="A0AAF0C8H6"/>
<evidence type="ECO:0000313" key="2">
    <source>
        <dbReference type="Proteomes" id="UP000032352"/>
    </source>
</evidence>
<keyword evidence="2" id="KW-1185">Reference proteome</keyword>
<evidence type="ECO:0000313" key="1">
    <source>
        <dbReference type="EMBL" id="WDE04200.1"/>
    </source>
</evidence>
<protein>
    <submittedName>
        <fullName evidence="1">Uncharacterized protein</fullName>
    </submittedName>
</protein>
<organism evidence="1 2">
    <name type="scientific">Thalassomonas viridans</name>
    <dbReference type="NCBI Taxonomy" id="137584"/>
    <lineage>
        <taxon>Bacteria</taxon>
        <taxon>Pseudomonadati</taxon>
        <taxon>Pseudomonadota</taxon>
        <taxon>Gammaproteobacteria</taxon>
        <taxon>Alteromonadales</taxon>
        <taxon>Colwelliaceae</taxon>
        <taxon>Thalassomonas</taxon>
    </lineage>
</organism>
<accession>A0AAF0C8H6</accession>
<reference evidence="1 2" key="2">
    <citation type="journal article" date="2022" name="Mar. Drugs">
        <title>Bioassay-Guided Fractionation Leads to the Detection of Cholic Acid Generated by the Rare Thalassomonas sp.</title>
        <authorList>
            <person name="Pheiffer F."/>
            <person name="Schneider Y.K."/>
            <person name="Hansen E.H."/>
            <person name="Andersen J.H."/>
            <person name="Isaksson J."/>
            <person name="Busche T."/>
            <person name="R C."/>
            <person name="Kalinowski J."/>
            <person name="Zyl L.V."/>
            <person name="Trindade M."/>
        </authorList>
    </citation>
    <scope>NUCLEOTIDE SEQUENCE [LARGE SCALE GENOMIC DNA]</scope>
    <source>
        <strain evidence="1 2">XOM25</strain>
    </source>
</reference>